<dbReference type="AlphaFoldDB" id="A0A2D0QR97"/>
<dbReference type="SUPFAM" id="SSF49265">
    <property type="entry name" value="Fibronectin type III"/>
    <property type="match status" value="1"/>
</dbReference>
<dbReference type="PANTHER" id="PTHR48485">
    <property type="entry name" value="INTERLEUKIN-12 SUBUNIT BETA-RELATED"/>
    <property type="match status" value="1"/>
</dbReference>
<dbReference type="InterPro" id="IPR036179">
    <property type="entry name" value="Ig-like_dom_sf"/>
</dbReference>
<proteinExistence type="predicted"/>
<keyword evidence="4" id="KW-0393">Immunoglobulin domain</keyword>
<feature type="region of interest" description="Disordered" evidence="5">
    <location>
        <begin position="295"/>
        <end position="322"/>
    </location>
</feature>
<feature type="chain" id="PRO_5043399973" evidence="6">
    <location>
        <begin position="21"/>
        <end position="322"/>
    </location>
</feature>
<dbReference type="PANTHER" id="PTHR48485:SF3">
    <property type="entry name" value="INTERLEUKIN-12 SUBUNIT BETA"/>
    <property type="match status" value="1"/>
</dbReference>
<dbReference type="InterPro" id="IPR050676">
    <property type="entry name" value="IL-12"/>
</dbReference>
<name>A0A2D0QR97_ICTPU</name>
<dbReference type="RefSeq" id="XP_053533766.1">
    <property type="nucleotide sequence ID" value="XM_053677791.1"/>
</dbReference>
<evidence type="ECO:0000256" key="6">
    <source>
        <dbReference type="SAM" id="SignalP"/>
    </source>
</evidence>
<dbReference type="Gene3D" id="2.60.40.10">
    <property type="entry name" value="Immunoglobulins"/>
    <property type="match status" value="2"/>
</dbReference>
<evidence type="ECO:0000313" key="7">
    <source>
        <dbReference type="Proteomes" id="UP000221080"/>
    </source>
</evidence>
<evidence type="ECO:0000256" key="1">
    <source>
        <dbReference type="ARBA" id="ARBA00022729"/>
    </source>
</evidence>
<dbReference type="CTD" id="100001799"/>
<keyword evidence="7" id="KW-1185">Reference proteome</keyword>
<dbReference type="InterPro" id="IPR013783">
    <property type="entry name" value="Ig-like_fold"/>
</dbReference>
<dbReference type="SUPFAM" id="SSF48726">
    <property type="entry name" value="Immunoglobulin"/>
    <property type="match status" value="1"/>
</dbReference>
<gene>
    <name evidence="8" type="primary">si:dkey-88e18.2</name>
</gene>
<keyword evidence="3" id="KW-0325">Glycoprotein</keyword>
<accession>A0A2D0QR97</accession>
<evidence type="ECO:0000256" key="4">
    <source>
        <dbReference type="ARBA" id="ARBA00023319"/>
    </source>
</evidence>
<dbReference type="InterPro" id="IPR036116">
    <property type="entry name" value="FN3_sf"/>
</dbReference>
<dbReference type="Proteomes" id="UP000221080">
    <property type="component" value="Chromosome 4"/>
</dbReference>
<sequence>MRASLSIITVLCLCSLKVSALDTFPEKFVAGLNGSSVTLSCDKAIKTPVTWNFEDEIVESHEDMFELEGNTLRLPKLEVDVIGNFTCWSEGQEVDYTYVLMDMSDTITDSPVSCTAENFNCTSTISCTMKEKEYQYFRLRDERNDGWLTPSTDGRFLLTHKSNPFAEEAEPIVLIGEAVSNLKYYFKIHYSFYIRDIIRPGCPRVSVLKKNNLSVLDVNPPDSWTLPLSFFPLQHEIEFQKRTDGKIISQLYPEPNNTDSSIGSITIPTGTSKLRARCRDSLLLSQWSEWTVWQNVGKRRPKNGKNPKKKDKKKKRIHHKSR</sequence>
<protein>
    <submittedName>
        <fullName evidence="8">Interleukin-12 subunit beta</fullName>
    </submittedName>
</protein>
<organism evidence="7 8">
    <name type="scientific">Ictalurus punctatus</name>
    <name type="common">Channel catfish</name>
    <name type="synonym">Silurus punctatus</name>
    <dbReference type="NCBI Taxonomy" id="7998"/>
    <lineage>
        <taxon>Eukaryota</taxon>
        <taxon>Metazoa</taxon>
        <taxon>Chordata</taxon>
        <taxon>Craniata</taxon>
        <taxon>Vertebrata</taxon>
        <taxon>Euteleostomi</taxon>
        <taxon>Actinopterygii</taxon>
        <taxon>Neopterygii</taxon>
        <taxon>Teleostei</taxon>
        <taxon>Ostariophysi</taxon>
        <taxon>Siluriformes</taxon>
        <taxon>Ictaluridae</taxon>
        <taxon>Ictalurus</taxon>
    </lineage>
</organism>
<dbReference type="GeneID" id="108264170"/>
<keyword evidence="2" id="KW-1015">Disulfide bond</keyword>
<keyword evidence="1 6" id="KW-0732">Signal</keyword>
<reference evidence="7" key="1">
    <citation type="journal article" date="2016" name="Nat. Commun.">
        <title>The channel catfish genome sequence provides insights into the evolution of scale formation in teleosts.</title>
        <authorList>
            <person name="Liu Z."/>
            <person name="Liu S."/>
            <person name="Yao J."/>
            <person name="Bao L."/>
            <person name="Zhang J."/>
            <person name="Li Y."/>
            <person name="Jiang C."/>
            <person name="Sun L."/>
            <person name="Wang R."/>
            <person name="Zhang Y."/>
            <person name="Zhou T."/>
            <person name="Zeng Q."/>
            <person name="Fu Q."/>
            <person name="Gao S."/>
            <person name="Li N."/>
            <person name="Koren S."/>
            <person name="Jiang Y."/>
            <person name="Zimin A."/>
            <person name="Xu P."/>
            <person name="Phillippy A.M."/>
            <person name="Geng X."/>
            <person name="Song L."/>
            <person name="Sun F."/>
            <person name="Li C."/>
            <person name="Wang X."/>
            <person name="Chen A."/>
            <person name="Jin Y."/>
            <person name="Yuan Z."/>
            <person name="Yang Y."/>
            <person name="Tan S."/>
            <person name="Peatman E."/>
            <person name="Lu J."/>
            <person name="Qin Z."/>
            <person name="Dunham R."/>
            <person name="Li Z."/>
            <person name="Sonstegard T."/>
            <person name="Feng J."/>
            <person name="Danzmann R.G."/>
            <person name="Schroeder S."/>
            <person name="Scheffler B."/>
            <person name="Duke M.V."/>
            <person name="Ballard L."/>
            <person name="Kucuktas H."/>
            <person name="Kaltenboeck L."/>
            <person name="Liu H."/>
            <person name="Armbruster J."/>
            <person name="Xie Y."/>
            <person name="Kirby M.L."/>
            <person name="Tian Y."/>
            <person name="Flanagan M.E."/>
            <person name="Mu W."/>
            <person name="Waldbieser G.C."/>
        </authorList>
    </citation>
    <scope>NUCLEOTIDE SEQUENCE [LARGE SCALE GENOMIC DNA]</scope>
    <source>
        <strain evidence="7">SDA103</strain>
    </source>
</reference>
<evidence type="ECO:0000313" key="8">
    <source>
        <dbReference type="RefSeq" id="XP_053533766.1"/>
    </source>
</evidence>
<evidence type="ECO:0000256" key="2">
    <source>
        <dbReference type="ARBA" id="ARBA00023157"/>
    </source>
</evidence>
<evidence type="ECO:0000256" key="3">
    <source>
        <dbReference type="ARBA" id="ARBA00023180"/>
    </source>
</evidence>
<evidence type="ECO:0000256" key="5">
    <source>
        <dbReference type="SAM" id="MobiDB-lite"/>
    </source>
</evidence>
<reference evidence="8" key="2">
    <citation type="submission" date="2025-08" db="UniProtKB">
        <authorList>
            <consortium name="RefSeq"/>
        </authorList>
    </citation>
    <scope>IDENTIFICATION</scope>
    <source>
        <tissue evidence="8">Blood</tissue>
    </source>
</reference>
<feature type="signal peptide" evidence="6">
    <location>
        <begin position="1"/>
        <end position="20"/>
    </location>
</feature>
<dbReference type="OrthoDB" id="9945899at2759"/>
<dbReference type="KEGG" id="ipu:108264170"/>
<feature type="compositionally biased region" description="Basic residues" evidence="5">
    <location>
        <begin position="297"/>
        <end position="322"/>
    </location>
</feature>